<evidence type="ECO:0000313" key="1">
    <source>
        <dbReference type="EMBL" id="TGK67080.1"/>
    </source>
</evidence>
<proteinExistence type="predicted"/>
<dbReference type="AlphaFoldDB" id="A0A6N4Q5V3"/>
<protein>
    <recommendedName>
        <fullName evidence="3">Phage major capsid protein</fullName>
    </recommendedName>
</protein>
<evidence type="ECO:0008006" key="3">
    <source>
        <dbReference type="Google" id="ProtNLM"/>
    </source>
</evidence>
<comment type="caution">
    <text evidence="1">The sequence shown here is derived from an EMBL/GenBank/DDBJ whole genome shotgun (WGS) entry which is preliminary data.</text>
</comment>
<keyword evidence="2" id="KW-1185">Reference proteome</keyword>
<dbReference type="Proteomes" id="UP000297239">
    <property type="component" value="Unassembled WGS sequence"/>
</dbReference>
<reference evidence="1" key="1">
    <citation type="journal article" date="2019" name="PLoS Negl. Trop. Dis.">
        <title>Revisiting the worldwide diversity of Leptospira species in the environment.</title>
        <authorList>
            <person name="Vincent A.T."/>
            <person name="Schiettekatte O."/>
            <person name="Bourhy P."/>
            <person name="Veyrier F.J."/>
            <person name="Picardeau M."/>
        </authorList>
    </citation>
    <scope>NUCLEOTIDE SEQUENCE [LARGE SCALE GENOMIC DNA]</scope>
    <source>
        <strain evidence="1">201800293</strain>
    </source>
</reference>
<sequence>MADTITKEGLVKLELDAGIYADAKSEGMSMNEFLEQKEVKAGYDPANPIGKDLTAFERQLMANDIPIGKANFAVEDFIKASPMSKVLFPEFINQNIYLGMNSGKLDVKLDDTHSVKTRVSQGSAKSVALDINASDLKAKAKSKEGSQFPRAVIATKENAISTRKVGIEIDFTYDALKRLQVLKAQHIFQVFGWNLSKQITHRALQVIKQGDGNANTAILPTETATSTWKYSDLVSLLLNPTKGAEFTHAVVHPAFLEKILTDETNFKQFQSVNVLEGFLKDGEVAGFFGIDWKTHQEMDADSVIVWNKNLTLELIEDAAGQLVESDKFIREQIQGSVISYDFEFAKLFSNSCAQKNKKA</sequence>
<accession>A0A6N4Q5V3</accession>
<dbReference type="EMBL" id="RQFF01000037">
    <property type="protein sequence ID" value="TGK67080.1"/>
    <property type="molecule type" value="Genomic_DNA"/>
</dbReference>
<evidence type="ECO:0000313" key="2">
    <source>
        <dbReference type="Proteomes" id="UP000297239"/>
    </source>
</evidence>
<organism evidence="1 2">
    <name type="scientific">Leptospira kanakyensis</name>
    <dbReference type="NCBI Taxonomy" id="2484968"/>
    <lineage>
        <taxon>Bacteria</taxon>
        <taxon>Pseudomonadati</taxon>
        <taxon>Spirochaetota</taxon>
        <taxon>Spirochaetia</taxon>
        <taxon>Leptospirales</taxon>
        <taxon>Leptospiraceae</taxon>
        <taxon>Leptospira</taxon>
    </lineage>
</organism>
<name>A0A6N4Q5V3_9LEPT</name>
<dbReference type="OrthoDB" id="339375at2"/>
<gene>
    <name evidence="1" type="ORF">EHQ18_18450</name>
</gene>
<dbReference type="RefSeq" id="WP_135636407.1">
    <property type="nucleotide sequence ID" value="NZ_RQFE01000031.1"/>
</dbReference>